<dbReference type="RefSeq" id="WP_070068032.1">
    <property type="nucleotide sequence ID" value="NZ_MJUW02000116.1"/>
</dbReference>
<keyword evidence="3" id="KW-1185">Reference proteome</keyword>
<dbReference type="PANTHER" id="PTHR35889:SF3">
    <property type="entry name" value="F-BOX DOMAIN-CONTAINING PROTEIN"/>
    <property type="match status" value="1"/>
</dbReference>
<name>A0A1V6LXD9_9BACT</name>
<evidence type="ECO:0000256" key="1">
    <source>
        <dbReference type="SAM" id="MobiDB-lite"/>
    </source>
</evidence>
<reference evidence="2 3" key="1">
    <citation type="journal article" date="2016" name="Genome Announc.">
        <title>Draft Genome Sequence of the Anaerobic Ammonium-Oxidizing Bacterium 'Candidatus Brocadia sp. 40'.</title>
        <authorList>
            <person name="Ali M."/>
            <person name="Haroon M.F."/>
            <person name="Narita Y."/>
            <person name="Zhang L."/>
            <person name="Rangel Shaw D."/>
            <person name="Okabe S."/>
            <person name="Saikaly P.E."/>
        </authorList>
    </citation>
    <scope>NUCLEOTIDE SEQUENCE [LARGE SCALE GENOMIC DNA]</scope>
    <source>
        <strain evidence="2 3">40</strain>
    </source>
</reference>
<evidence type="ECO:0000313" key="2">
    <source>
        <dbReference type="EMBL" id="OQD44786.1"/>
    </source>
</evidence>
<accession>A0A1V6LXD9</accession>
<sequence length="326" mass="35320">MIKNKMKYFFIFLGIFVSVFTTIVHLRSGNASNQPAVNEVNAEVKTLKKKKKPVSFTKDILPLFVKAKSKGTSKPIACVRCHFTNLTIASNGIPENAKAELSMGSFKDIIAGAEAGTEPIIDTNDPKKSLLLQRLEGEGDNMGVYDGRMPYGGPFFTKKEIAIIRKWIEEGAIDDTPSPDFNRDVLPLLTASVNGSTPCSLCHYNNNSATSRERSQSQACMDLSSWEGIISGADGSLHEPLIDLENPANSLILKRLRGQKTEELIENDHRMPFGGPYFTEYEIQKIERWIAGGAKGPNGEDPSEADTSGAGECLGGSGSGGGNNSN</sequence>
<dbReference type="PANTHER" id="PTHR35889">
    <property type="entry name" value="CYCLOINULO-OLIGOSACCHARIDE FRUCTANOTRANSFERASE-RELATED"/>
    <property type="match status" value="1"/>
</dbReference>
<feature type="region of interest" description="Disordered" evidence="1">
    <location>
        <begin position="292"/>
        <end position="326"/>
    </location>
</feature>
<organism evidence="2 3">
    <name type="scientific">Candidatus Brocadia sapporoensis</name>
    <dbReference type="NCBI Taxonomy" id="392547"/>
    <lineage>
        <taxon>Bacteria</taxon>
        <taxon>Pseudomonadati</taxon>
        <taxon>Planctomycetota</taxon>
        <taxon>Candidatus Brocadiia</taxon>
        <taxon>Candidatus Brocadiales</taxon>
        <taxon>Candidatus Brocadiaceae</taxon>
        <taxon>Candidatus Brocadia</taxon>
    </lineage>
</organism>
<dbReference type="EMBL" id="MJUW02000116">
    <property type="protein sequence ID" value="OQD44786.1"/>
    <property type="molecule type" value="Genomic_DNA"/>
</dbReference>
<gene>
    <name evidence="2" type="ORF">BIY37_11795</name>
</gene>
<dbReference type="AlphaFoldDB" id="A0A1V6LXD9"/>
<evidence type="ECO:0008006" key="4">
    <source>
        <dbReference type="Google" id="ProtNLM"/>
    </source>
</evidence>
<comment type="caution">
    <text evidence="2">The sequence shown here is derived from an EMBL/GenBank/DDBJ whole genome shotgun (WGS) entry which is preliminary data.</text>
</comment>
<proteinExistence type="predicted"/>
<dbReference type="Proteomes" id="UP000242219">
    <property type="component" value="Unassembled WGS sequence"/>
</dbReference>
<feature type="compositionally biased region" description="Gly residues" evidence="1">
    <location>
        <begin position="312"/>
        <end position="326"/>
    </location>
</feature>
<evidence type="ECO:0000313" key="3">
    <source>
        <dbReference type="Proteomes" id="UP000242219"/>
    </source>
</evidence>
<protein>
    <recommendedName>
        <fullName evidence="4">Cytochrome c domain-containing protein</fullName>
    </recommendedName>
</protein>